<gene>
    <name evidence="2" type="ORF">BKA55DRAFT_583272</name>
</gene>
<dbReference type="EMBL" id="JAGMUX010000022">
    <property type="protein sequence ID" value="KAH7230672.1"/>
    <property type="molecule type" value="Genomic_DNA"/>
</dbReference>
<dbReference type="AlphaFoldDB" id="A0A9P9G2B6"/>
<keyword evidence="3" id="KW-1185">Reference proteome</keyword>
<dbReference type="Proteomes" id="UP000720189">
    <property type="component" value="Unassembled WGS sequence"/>
</dbReference>
<evidence type="ECO:0000256" key="1">
    <source>
        <dbReference type="SAM" id="MobiDB-lite"/>
    </source>
</evidence>
<dbReference type="GeneID" id="70224143"/>
<proteinExistence type="predicted"/>
<organism evidence="2 3">
    <name type="scientific">Fusarium redolens</name>
    <dbReference type="NCBI Taxonomy" id="48865"/>
    <lineage>
        <taxon>Eukaryota</taxon>
        <taxon>Fungi</taxon>
        <taxon>Dikarya</taxon>
        <taxon>Ascomycota</taxon>
        <taxon>Pezizomycotina</taxon>
        <taxon>Sordariomycetes</taxon>
        <taxon>Hypocreomycetidae</taxon>
        <taxon>Hypocreales</taxon>
        <taxon>Nectriaceae</taxon>
        <taxon>Fusarium</taxon>
        <taxon>Fusarium redolens species complex</taxon>
    </lineage>
</organism>
<evidence type="ECO:0000313" key="2">
    <source>
        <dbReference type="EMBL" id="KAH7230672.1"/>
    </source>
</evidence>
<protein>
    <submittedName>
        <fullName evidence="2">Uncharacterized protein</fullName>
    </submittedName>
</protein>
<sequence length="58" mass="6374">MSISSSVVLGHRPPRSSSTIYIGPPRGDSERSAPLVSPRTPGDKKRPRYVSRSTEHRS</sequence>
<comment type="caution">
    <text evidence="2">The sequence shown here is derived from an EMBL/GenBank/DDBJ whole genome shotgun (WGS) entry which is preliminary data.</text>
</comment>
<accession>A0A9P9G2B6</accession>
<dbReference type="RefSeq" id="XP_046043310.1">
    <property type="nucleotide sequence ID" value="XM_046194189.1"/>
</dbReference>
<feature type="region of interest" description="Disordered" evidence="1">
    <location>
        <begin position="1"/>
        <end position="58"/>
    </location>
</feature>
<evidence type="ECO:0000313" key="3">
    <source>
        <dbReference type="Proteomes" id="UP000720189"/>
    </source>
</evidence>
<reference evidence="2" key="1">
    <citation type="journal article" date="2021" name="Nat. Commun.">
        <title>Genetic determinants of endophytism in the Arabidopsis root mycobiome.</title>
        <authorList>
            <person name="Mesny F."/>
            <person name="Miyauchi S."/>
            <person name="Thiergart T."/>
            <person name="Pickel B."/>
            <person name="Atanasova L."/>
            <person name="Karlsson M."/>
            <person name="Huettel B."/>
            <person name="Barry K.W."/>
            <person name="Haridas S."/>
            <person name="Chen C."/>
            <person name="Bauer D."/>
            <person name="Andreopoulos W."/>
            <person name="Pangilinan J."/>
            <person name="LaButti K."/>
            <person name="Riley R."/>
            <person name="Lipzen A."/>
            <person name="Clum A."/>
            <person name="Drula E."/>
            <person name="Henrissat B."/>
            <person name="Kohler A."/>
            <person name="Grigoriev I.V."/>
            <person name="Martin F.M."/>
            <person name="Hacquard S."/>
        </authorList>
    </citation>
    <scope>NUCLEOTIDE SEQUENCE</scope>
    <source>
        <strain evidence="2">MPI-CAGE-AT-0023</strain>
    </source>
</reference>
<name>A0A9P9G2B6_FUSRE</name>